<comment type="domain">
    <text evidence="2">A Gly-cisPro motif from one monomer fits into the active site of the other monomer to allow specific chiral rejection of L-amino acids.</text>
</comment>
<dbReference type="RefSeq" id="WP_106380796.1">
    <property type="nucleotide sequence ID" value="NZ_NIGF01000016.1"/>
</dbReference>
<dbReference type="GO" id="GO:0043908">
    <property type="term" value="F:Ser(Gly)-tRNA(Ala) hydrolase activity"/>
    <property type="evidence" value="ECO:0007669"/>
    <property type="project" value="UniProtKB-UniRule"/>
</dbReference>
<dbReference type="GO" id="GO:0106026">
    <property type="term" value="F:Gly-tRNA(Ala) deacylase activity"/>
    <property type="evidence" value="ECO:0007669"/>
    <property type="project" value="UniProtKB-UniRule"/>
</dbReference>
<keyword evidence="2" id="KW-0963">Cytoplasm</keyword>
<dbReference type="HAMAP" id="MF_00518">
    <property type="entry name" value="Deacylase_Dtd"/>
    <property type="match status" value="1"/>
</dbReference>
<accession>A0A2S8SQG9</accession>
<protein>
    <recommendedName>
        <fullName evidence="2">D-aminoacyl-tRNA deacylase</fullName>
        <shortName evidence="2">DTD</shortName>
        <ecNumber evidence="2">3.1.1.96</ecNumber>
    </recommendedName>
    <alternativeName>
        <fullName evidence="2">Gly-tRNA(Ala) deacylase</fullName>
        <ecNumber evidence="2">3.1.1.-</ecNumber>
    </alternativeName>
</protein>
<dbReference type="Gene3D" id="3.50.80.10">
    <property type="entry name" value="D-tyrosyl-tRNA(Tyr) deacylase"/>
    <property type="match status" value="1"/>
</dbReference>
<comment type="catalytic activity">
    <reaction evidence="2">
        <text>a D-aminoacyl-tRNA + H2O = a tRNA + a D-alpha-amino acid + H(+)</text>
        <dbReference type="Rhea" id="RHEA:13953"/>
        <dbReference type="Rhea" id="RHEA-COMP:10123"/>
        <dbReference type="Rhea" id="RHEA-COMP:10124"/>
        <dbReference type="ChEBI" id="CHEBI:15377"/>
        <dbReference type="ChEBI" id="CHEBI:15378"/>
        <dbReference type="ChEBI" id="CHEBI:59871"/>
        <dbReference type="ChEBI" id="CHEBI:78442"/>
        <dbReference type="ChEBI" id="CHEBI:79333"/>
        <dbReference type="EC" id="3.1.1.96"/>
    </reaction>
</comment>
<evidence type="ECO:0000256" key="1">
    <source>
        <dbReference type="ARBA" id="ARBA00009673"/>
    </source>
</evidence>
<comment type="catalytic activity">
    <reaction evidence="2">
        <text>glycyl-tRNA(Ala) + H2O = tRNA(Ala) + glycine + H(+)</text>
        <dbReference type="Rhea" id="RHEA:53744"/>
        <dbReference type="Rhea" id="RHEA-COMP:9657"/>
        <dbReference type="Rhea" id="RHEA-COMP:13640"/>
        <dbReference type="ChEBI" id="CHEBI:15377"/>
        <dbReference type="ChEBI" id="CHEBI:15378"/>
        <dbReference type="ChEBI" id="CHEBI:57305"/>
        <dbReference type="ChEBI" id="CHEBI:78442"/>
        <dbReference type="ChEBI" id="CHEBI:78522"/>
    </reaction>
</comment>
<dbReference type="Pfam" id="PF02580">
    <property type="entry name" value="Tyr_Deacylase"/>
    <property type="match status" value="1"/>
</dbReference>
<comment type="subunit">
    <text evidence="2">Homodimer.</text>
</comment>
<dbReference type="FunFam" id="3.50.80.10:FF:000001">
    <property type="entry name" value="D-aminoacyl-tRNA deacylase"/>
    <property type="match status" value="1"/>
</dbReference>
<organism evidence="3 4">
    <name type="scientific">Abditibacterium utsteinense</name>
    <dbReference type="NCBI Taxonomy" id="1960156"/>
    <lineage>
        <taxon>Bacteria</taxon>
        <taxon>Pseudomonadati</taxon>
        <taxon>Abditibacteriota</taxon>
        <taxon>Abditibacteriia</taxon>
        <taxon>Abditibacteriales</taxon>
        <taxon>Abditibacteriaceae</taxon>
        <taxon>Abditibacterium</taxon>
    </lineage>
</organism>
<gene>
    <name evidence="2" type="primary">dtd</name>
    <name evidence="3" type="ORF">B1R32_11631</name>
</gene>
<dbReference type="PANTHER" id="PTHR10472">
    <property type="entry name" value="D-TYROSYL-TRNA TYR DEACYLASE"/>
    <property type="match status" value="1"/>
</dbReference>
<proteinExistence type="inferred from homology"/>
<dbReference type="GO" id="GO:0000049">
    <property type="term" value="F:tRNA binding"/>
    <property type="evidence" value="ECO:0007669"/>
    <property type="project" value="UniProtKB-UniRule"/>
</dbReference>
<feature type="short sequence motif" description="Gly-cisPro motif, important for rejection of L-amino acids" evidence="2">
    <location>
        <begin position="137"/>
        <end position="138"/>
    </location>
</feature>
<dbReference type="EMBL" id="NIGF01000016">
    <property type="protein sequence ID" value="PQV63054.1"/>
    <property type="molecule type" value="Genomic_DNA"/>
</dbReference>
<keyword evidence="2" id="KW-0694">RNA-binding</keyword>
<comment type="similarity">
    <text evidence="1 2">Belongs to the DTD family.</text>
</comment>
<dbReference type="AlphaFoldDB" id="A0A2S8SQG9"/>
<reference evidence="3 4" key="1">
    <citation type="journal article" date="2018" name="Syst. Appl. Microbiol.">
        <title>Abditibacterium utsteinense sp. nov., the first cultivated member of candidate phylum FBP, isolated from ice-free Antarctic soil samples.</title>
        <authorList>
            <person name="Tahon G."/>
            <person name="Tytgat B."/>
            <person name="Lebbe L."/>
            <person name="Carlier A."/>
            <person name="Willems A."/>
        </authorList>
    </citation>
    <scope>NUCLEOTIDE SEQUENCE [LARGE SCALE GENOMIC DNA]</scope>
    <source>
        <strain evidence="3 4">LMG 29911</strain>
    </source>
</reference>
<name>A0A2S8SQG9_9BACT</name>
<comment type="subcellular location">
    <subcellularLocation>
        <location evidence="2">Cytoplasm</location>
    </subcellularLocation>
</comment>
<dbReference type="GO" id="GO:0005737">
    <property type="term" value="C:cytoplasm"/>
    <property type="evidence" value="ECO:0007669"/>
    <property type="project" value="UniProtKB-SubCell"/>
</dbReference>
<dbReference type="GO" id="GO:0019478">
    <property type="term" value="P:D-amino acid catabolic process"/>
    <property type="evidence" value="ECO:0007669"/>
    <property type="project" value="UniProtKB-UniRule"/>
</dbReference>
<dbReference type="OrthoDB" id="9801395at2"/>
<comment type="function">
    <text evidence="2">An aminoacyl-tRNA editing enzyme that deacylates mischarged D-aminoacyl-tRNAs. Also deacylates mischarged glycyl-tRNA(Ala), protecting cells against glycine mischarging by AlaRS. Acts via tRNA-based rather than protein-based catalysis; rejects L-amino acids rather than detecting D-amino acids in the active site. By recycling D-aminoacyl-tRNA to D-amino acids and free tRNA molecules, this enzyme counteracts the toxicity associated with the formation of D-aminoacyl-tRNA entities in vivo and helps enforce protein L-homochirality.</text>
</comment>
<evidence type="ECO:0000313" key="3">
    <source>
        <dbReference type="EMBL" id="PQV63054.1"/>
    </source>
</evidence>
<dbReference type="SUPFAM" id="SSF69500">
    <property type="entry name" value="DTD-like"/>
    <property type="match status" value="1"/>
</dbReference>
<dbReference type="NCBIfam" id="TIGR00256">
    <property type="entry name" value="D-aminoacyl-tRNA deacylase"/>
    <property type="match status" value="1"/>
</dbReference>
<dbReference type="GO" id="GO:0051500">
    <property type="term" value="F:D-tyrosyl-tRNA(Tyr) deacylase activity"/>
    <property type="evidence" value="ECO:0007669"/>
    <property type="project" value="TreeGrafter"/>
</dbReference>
<dbReference type="InParanoid" id="A0A2S8SQG9"/>
<keyword evidence="2" id="KW-0378">Hydrolase</keyword>
<dbReference type="InterPro" id="IPR003732">
    <property type="entry name" value="Daa-tRNA_deacyls_DTD"/>
</dbReference>
<dbReference type="PANTHER" id="PTHR10472:SF5">
    <property type="entry name" value="D-AMINOACYL-TRNA DEACYLASE 1"/>
    <property type="match status" value="1"/>
</dbReference>
<keyword evidence="4" id="KW-1185">Reference proteome</keyword>
<dbReference type="EC" id="3.1.1.96" evidence="2"/>
<keyword evidence="2" id="KW-0820">tRNA-binding</keyword>
<sequence>MKTVLQRCLSARVEVEGAVVGQIGRGFVAFVGVTREDTPANAAKMAQKIAGVRVFSDEDDKFNLALKDVGGRVLLISNFTLCGDARKGNRPSFMAAALPDAASQLFDSLATLLRAYGVEVETGVFGADMRVHVENDGPVTLILDF</sequence>
<evidence type="ECO:0000256" key="2">
    <source>
        <dbReference type="HAMAP-Rule" id="MF_00518"/>
    </source>
</evidence>
<dbReference type="EC" id="3.1.1.-" evidence="2"/>
<evidence type="ECO:0000313" key="4">
    <source>
        <dbReference type="Proteomes" id="UP000237684"/>
    </source>
</evidence>
<dbReference type="FunCoup" id="A0A2S8SQG9">
    <property type="interactions" value="352"/>
</dbReference>
<dbReference type="InterPro" id="IPR023509">
    <property type="entry name" value="DTD-like_sf"/>
</dbReference>
<comment type="caution">
    <text evidence="3">The sequence shown here is derived from an EMBL/GenBank/DDBJ whole genome shotgun (WGS) entry which is preliminary data.</text>
</comment>
<dbReference type="Proteomes" id="UP000237684">
    <property type="component" value="Unassembled WGS sequence"/>
</dbReference>